<proteinExistence type="predicted"/>
<name>A0A8S9NUT2_BRACR</name>
<comment type="caution">
    <text evidence="2">The sequence shown here is derived from an EMBL/GenBank/DDBJ whole genome shotgun (WGS) entry which is preliminary data.</text>
</comment>
<evidence type="ECO:0000313" key="2">
    <source>
        <dbReference type="EMBL" id="KAF3507486.1"/>
    </source>
</evidence>
<reference evidence="2" key="1">
    <citation type="submission" date="2019-12" db="EMBL/GenBank/DDBJ databases">
        <title>Genome sequencing and annotation of Brassica cretica.</title>
        <authorList>
            <person name="Studholme D.J."/>
            <person name="Sarris P."/>
        </authorList>
    </citation>
    <scope>NUCLEOTIDE SEQUENCE</scope>
    <source>
        <strain evidence="2">PFS-109/04</strain>
        <tissue evidence="2">Leaf</tissue>
    </source>
</reference>
<evidence type="ECO:0000313" key="3">
    <source>
        <dbReference type="Proteomes" id="UP000712600"/>
    </source>
</evidence>
<evidence type="ECO:0000256" key="1">
    <source>
        <dbReference type="SAM" id="MobiDB-lite"/>
    </source>
</evidence>
<feature type="region of interest" description="Disordered" evidence="1">
    <location>
        <begin position="250"/>
        <end position="289"/>
    </location>
</feature>
<dbReference type="EMBL" id="QGKX02001521">
    <property type="protein sequence ID" value="KAF3507486.1"/>
    <property type="molecule type" value="Genomic_DNA"/>
</dbReference>
<protein>
    <submittedName>
        <fullName evidence="2">Uncharacterized protein</fullName>
    </submittedName>
</protein>
<sequence>MRNDWLHVDSRTFTLIRLKEQFISLILGVLCEIEADQETNSRASGGLRTWFIGVVFDTVDEIWVVSDHMEWKRVSFGLEVSALVSSQVLDRRKRRPLPNDDPLESSDDRLRRPFKLRRRSSRSPSSAATLSISPSSAATLSISSIDLDLFNCSLPFLISSPAVSRHLRGSISSPSTVSHLVTCRISSPKRLDLISIFSIVIFVCLKMMNNDEECLPSGVGGPNGGQSSTSASQYLLAFVWTEEREIEMQKREFAKSGGQSGGSSAPAPKRGRPFCIQSLSMSPLERADL</sequence>
<gene>
    <name evidence="2" type="ORF">F2Q69_00008761</name>
</gene>
<dbReference type="AlphaFoldDB" id="A0A8S9NUT2"/>
<organism evidence="2 3">
    <name type="scientific">Brassica cretica</name>
    <name type="common">Mustard</name>
    <dbReference type="NCBI Taxonomy" id="69181"/>
    <lineage>
        <taxon>Eukaryota</taxon>
        <taxon>Viridiplantae</taxon>
        <taxon>Streptophyta</taxon>
        <taxon>Embryophyta</taxon>
        <taxon>Tracheophyta</taxon>
        <taxon>Spermatophyta</taxon>
        <taxon>Magnoliopsida</taxon>
        <taxon>eudicotyledons</taxon>
        <taxon>Gunneridae</taxon>
        <taxon>Pentapetalae</taxon>
        <taxon>rosids</taxon>
        <taxon>malvids</taxon>
        <taxon>Brassicales</taxon>
        <taxon>Brassicaceae</taxon>
        <taxon>Brassiceae</taxon>
        <taxon>Brassica</taxon>
    </lineage>
</organism>
<accession>A0A8S9NUT2</accession>
<dbReference type="Proteomes" id="UP000712600">
    <property type="component" value="Unassembled WGS sequence"/>
</dbReference>